<name>A0A2W4BX61_9ENTE</name>
<dbReference type="InterPro" id="IPR050882">
    <property type="entry name" value="Prepilin_peptidase/N-MTase"/>
</dbReference>
<evidence type="ECO:0000313" key="3">
    <source>
        <dbReference type="EMBL" id="PZL78189.1"/>
    </source>
</evidence>
<evidence type="ECO:0000259" key="2">
    <source>
        <dbReference type="Pfam" id="PF06750"/>
    </source>
</evidence>
<keyword evidence="4" id="KW-1185">Reference proteome</keyword>
<dbReference type="GO" id="GO:0004190">
    <property type="term" value="F:aspartic-type endopeptidase activity"/>
    <property type="evidence" value="ECO:0007669"/>
    <property type="project" value="TreeGrafter"/>
</dbReference>
<keyword evidence="1" id="KW-0812">Transmembrane</keyword>
<dbReference type="PANTHER" id="PTHR30487:SF0">
    <property type="entry name" value="PREPILIN LEADER PEPTIDASE_N-METHYLTRANSFERASE-RELATED"/>
    <property type="match status" value="1"/>
</dbReference>
<dbReference type="GO" id="GO:0005886">
    <property type="term" value="C:plasma membrane"/>
    <property type="evidence" value="ECO:0007669"/>
    <property type="project" value="TreeGrafter"/>
</dbReference>
<protein>
    <submittedName>
        <fullName evidence="3">Prepilin peptidase</fullName>
    </submittedName>
</protein>
<feature type="transmembrane region" description="Helical" evidence="1">
    <location>
        <begin position="185"/>
        <end position="205"/>
    </location>
</feature>
<feature type="transmembrane region" description="Helical" evidence="1">
    <location>
        <begin position="211"/>
        <end position="228"/>
    </location>
</feature>
<evidence type="ECO:0000313" key="4">
    <source>
        <dbReference type="Proteomes" id="UP000249828"/>
    </source>
</evidence>
<feature type="transmembrane region" description="Helical" evidence="1">
    <location>
        <begin position="94"/>
        <end position="115"/>
    </location>
</feature>
<feature type="transmembrane region" description="Helical" evidence="1">
    <location>
        <begin position="122"/>
        <end position="143"/>
    </location>
</feature>
<comment type="caution">
    <text evidence="3">The sequence shown here is derived from an EMBL/GenBank/DDBJ whole genome shotgun (WGS) entry which is preliminary data.</text>
</comment>
<accession>A0A2W4BX61</accession>
<feature type="domain" description="Prepilin peptidase A24 N-terminal" evidence="2">
    <location>
        <begin position="7"/>
        <end position="87"/>
    </location>
</feature>
<dbReference type="EMBL" id="PIEU01000001">
    <property type="protein sequence ID" value="PZL78189.1"/>
    <property type="molecule type" value="Genomic_DNA"/>
</dbReference>
<feature type="transmembrane region" description="Helical" evidence="1">
    <location>
        <begin position="70"/>
        <end position="88"/>
    </location>
</feature>
<dbReference type="AlphaFoldDB" id="A0A2W4BX61"/>
<evidence type="ECO:0000256" key="1">
    <source>
        <dbReference type="SAM" id="Phobius"/>
    </source>
</evidence>
<dbReference type="InterPro" id="IPR010627">
    <property type="entry name" value="Prepilin_pept_A24_N"/>
</dbReference>
<dbReference type="Pfam" id="PF06750">
    <property type="entry name" value="A24_N_bact"/>
    <property type="match status" value="1"/>
</dbReference>
<dbReference type="Proteomes" id="UP000249828">
    <property type="component" value="Unassembled WGS sequence"/>
</dbReference>
<reference evidence="3 4" key="1">
    <citation type="submission" date="2017-11" db="EMBL/GenBank/DDBJ databases">
        <title>Draft genome sequence of Enterococcus plantarum TRW2 strain isolated from lettuce.</title>
        <authorList>
            <person name="Kim E.B."/>
            <person name="Marco M.L."/>
            <person name="Williams T.R."/>
            <person name="You I.H."/>
        </authorList>
    </citation>
    <scope>NUCLEOTIDE SEQUENCE [LARGE SCALE GENOMIC DNA]</scope>
    <source>
        <strain evidence="3 4">TRW2</strain>
    </source>
</reference>
<proteinExistence type="predicted"/>
<organism evidence="3 4">
    <name type="scientific">Enterococcus plantarum</name>
    <dbReference type="NCBI Taxonomy" id="1077675"/>
    <lineage>
        <taxon>Bacteria</taxon>
        <taxon>Bacillati</taxon>
        <taxon>Bacillota</taxon>
        <taxon>Bacilli</taxon>
        <taxon>Lactobacillales</taxon>
        <taxon>Enterococcaceae</taxon>
        <taxon>Enterococcus</taxon>
    </lineage>
</organism>
<dbReference type="RefSeq" id="WP_111246735.1">
    <property type="nucleotide sequence ID" value="NZ_PIEU01000001.1"/>
</dbReference>
<dbReference type="GO" id="GO:0006465">
    <property type="term" value="P:signal peptide processing"/>
    <property type="evidence" value="ECO:0007669"/>
    <property type="project" value="TreeGrafter"/>
</dbReference>
<keyword evidence="1" id="KW-0472">Membrane</keyword>
<dbReference type="PANTHER" id="PTHR30487">
    <property type="entry name" value="TYPE 4 PREPILIN-LIKE PROTEINS LEADER PEPTIDE-PROCESSING ENZYME"/>
    <property type="match status" value="1"/>
</dbReference>
<sequence>MLMIYFILGCVVGSFLCLVAERVPINRSIFFPGSRCSFCQTKLKNFELIPIISILFLQFRCRHCKQQLSCLYLFSEGICGLLFVYNFSEGVSSFTIYRLLFLLMAFSLSLTDIYYFVVDPKLFYSFSLFLCINHLYLAQIFHWQLGLLTFMSLSLLNRLDTFCLGGGDVLLISIWGTLLGLHSQLLMLCIASSSGLIFYIFSNYILKKKIYEIPFVPFLSFGLFCVWIM</sequence>
<gene>
    <name evidence="3" type="ORF">CI088_00005</name>
</gene>
<keyword evidence="1" id="KW-1133">Transmembrane helix</keyword>